<keyword evidence="2" id="KW-1185">Reference proteome</keyword>
<evidence type="ECO:0000313" key="2">
    <source>
        <dbReference type="Proteomes" id="UP000831290"/>
    </source>
</evidence>
<dbReference type="AlphaFoldDB" id="A0A9E7CSP2"/>
<reference evidence="1" key="1">
    <citation type="submission" date="2022-03" db="EMBL/GenBank/DDBJ databases">
        <title>Description of Abyssus ytuae gen. nov., sp. nov., a novel member of the family Flavobacteriaceae isolated from the sediment of Mariana Trench.</title>
        <authorList>
            <person name="Zhang J."/>
            <person name="Xu X."/>
        </authorList>
    </citation>
    <scope>NUCLEOTIDE SEQUENCE</scope>
    <source>
        <strain evidence="1">MT3330</strain>
    </source>
</reference>
<proteinExistence type="predicted"/>
<evidence type="ECO:0000313" key="1">
    <source>
        <dbReference type="EMBL" id="UOB16601.1"/>
    </source>
</evidence>
<name>A0A9E7CSP2_9FLAO</name>
<dbReference type="RefSeq" id="WP_255841816.1">
    <property type="nucleotide sequence ID" value="NZ_CP094358.1"/>
</dbReference>
<protein>
    <submittedName>
        <fullName evidence="1">Uncharacterized protein</fullName>
    </submittedName>
</protein>
<gene>
    <name evidence="1" type="ORF">MQE35_12750</name>
</gene>
<dbReference type="EMBL" id="CP094358">
    <property type="protein sequence ID" value="UOB16601.1"/>
    <property type="molecule type" value="Genomic_DNA"/>
</dbReference>
<dbReference type="Proteomes" id="UP000831290">
    <property type="component" value="Chromosome"/>
</dbReference>
<accession>A0A9E7CSP2</accession>
<dbReference type="KEGG" id="fbm:MQE35_12750"/>
<sequence>MELGKNTSLFQNICLVQIRSVDDTVDLSSLTSIYHTPSKIRHNISYSHNDSGNLNRQTLTISYPGLSTSDFSQFNQLSRGVYNVFIKLDNGDVYMISPLEFPMELNTSYDKDSGHQLNFTNSSPVIPVFINNQSENDGIILDQFDYTFDFKVA</sequence>
<organism evidence="1 2">
    <name type="scientific">Abyssalbus ytuae</name>
    <dbReference type="NCBI Taxonomy" id="2926907"/>
    <lineage>
        <taxon>Bacteria</taxon>
        <taxon>Pseudomonadati</taxon>
        <taxon>Bacteroidota</taxon>
        <taxon>Flavobacteriia</taxon>
        <taxon>Flavobacteriales</taxon>
        <taxon>Flavobacteriaceae</taxon>
        <taxon>Abyssalbus</taxon>
    </lineage>
</organism>